<evidence type="ECO:0000313" key="3">
    <source>
        <dbReference type="EMBL" id="GAA5528410.1"/>
    </source>
</evidence>
<organism evidence="3 4">
    <name type="scientific">Herpetosiphon gulosus</name>
    <dbReference type="NCBI Taxonomy" id="1973496"/>
    <lineage>
        <taxon>Bacteria</taxon>
        <taxon>Bacillati</taxon>
        <taxon>Chloroflexota</taxon>
        <taxon>Chloroflexia</taxon>
        <taxon>Herpetosiphonales</taxon>
        <taxon>Herpetosiphonaceae</taxon>
        <taxon>Herpetosiphon</taxon>
    </lineage>
</organism>
<dbReference type="EMBL" id="BAABRU010000007">
    <property type="protein sequence ID" value="GAA5528410.1"/>
    <property type="molecule type" value="Genomic_DNA"/>
</dbReference>
<sequence>MRFRFALRLLLLFTLLSACGQAANLTQPSQSGQANSDDLVLRLLYGSEKQLWIDAVVSDFNASSAKTASGQRIQVETVPVGSLETINGLLDGSQQADLWSPASSLSLPLANQRWQAAKGQALFSDQTPASLVLSPVVIGMWKPMAQALGYPDQQIGWADLADLATSGKTWADFGHPEWGAFQFGHTHPEFSNSGLATIVAMAYAANQKTSDLTVADLDKPETASLINAVEQSVIHYGSSTGFFAKTMYEHGPSYLSAAILYENLIIESYDQALYPNLELPMVAIYPKEGSFWSDHPLVVLETERMNTDKRAAAQVLQDFLLAQPQQAKAMQYGFRPANVDISLAAPIDTAHGVDPSQLQVALPTPSAEVLQAITQLWQQHKKQVDVALIIDTSGSMRQENRLREAKTALGDFIDIFADQDNVQVTVFSTNATELSDLSPIGPKRADLHTRIDGLVADGETRLYSTIGEVYADIQQHTEEQRIRALVVLTDGEDTASSLSLEQLNEQIRQDEAGTSIKIFTIAYGSDANQEVLQRIAEITGAKSYTGDPATIRQVYHEIATFF</sequence>
<dbReference type="InterPro" id="IPR002035">
    <property type="entry name" value="VWF_A"/>
</dbReference>
<dbReference type="InterPro" id="IPR050682">
    <property type="entry name" value="ModA/WtpA"/>
</dbReference>
<comment type="caution">
    <text evidence="3">The sequence shown here is derived from an EMBL/GenBank/DDBJ whole genome shotgun (WGS) entry which is preliminary data.</text>
</comment>
<dbReference type="CDD" id="cd00198">
    <property type="entry name" value="vWFA"/>
    <property type="match status" value="1"/>
</dbReference>
<keyword evidence="4" id="KW-1185">Reference proteome</keyword>
<accession>A0ABP9WZ00</accession>
<dbReference type="RefSeq" id="WP_345722028.1">
    <property type="nucleotide sequence ID" value="NZ_BAABRU010000007.1"/>
</dbReference>
<feature type="signal peptide" evidence="1">
    <location>
        <begin position="1"/>
        <end position="22"/>
    </location>
</feature>
<reference evidence="3 4" key="1">
    <citation type="submission" date="2024-02" db="EMBL/GenBank/DDBJ databases">
        <title>Herpetosiphon gulosus NBRC 112829.</title>
        <authorList>
            <person name="Ichikawa N."/>
            <person name="Katano-Makiyama Y."/>
            <person name="Hidaka K."/>
        </authorList>
    </citation>
    <scope>NUCLEOTIDE SEQUENCE [LARGE SCALE GENOMIC DNA]</scope>
    <source>
        <strain evidence="3 4">NBRC 112829</strain>
    </source>
</reference>
<evidence type="ECO:0000313" key="4">
    <source>
        <dbReference type="Proteomes" id="UP001428290"/>
    </source>
</evidence>
<dbReference type="Proteomes" id="UP001428290">
    <property type="component" value="Unassembled WGS sequence"/>
</dbReference>
<name>A0ABP9WZ00_9CHLR</name>
<evidence type="ECO:0000256" key="1">
    <source>
        <dbReference type="SAM" id="SignalP"/>
    </source>
</evidence>
<feature type="domain" description="VWFA" evidence="2">
    <location>
        <begin position="385"/>
        <end position="558"/>
    </location>
</feature>
<dbReference type="SMART" id="SM00327">
    <property type="entry name" value="VWA"/>
    <property type="match status" value="1"/>
</dbReference>
<dbReference type="InterPro" id="IPR036465">
    <property type="entry name" value="vWFA_dom_sf"/>
</dbReference>
<proteinExistence type="predicted"/>
<dbReference type="PANTHER" id="PTHR30632">
    <property type="entry name" value="MOLYBDATE-BINDING PERIPLASMIC PROTEIN"/>
    <property type="match status" value="1"/>
</dbReference>
<dbReference type="PROSITE" id="PS50234">
    <property type="entry name" value="VWFA"/>
    <property type="match status" value="1"/>
</dbReference>
<dbReference type="Pfam" id="PF13531">
    <property type="entry name" value="SBP_bac_11"/>
    <property type="match status" value="1"/>
</dbReference>
<gene>
    <name evidence="3" type="ORF">Hgul01_02210</name>
</gene>
<feature type="chain" id="PRO_5045161171" description="VWFA domain-containing protein" evidence="1">
    <location>
        <begin position="23"/>
        <end position="562"/>
    </location>
</feature>
<evidence type="ECO:0000259" key="2">
    <source>
        <dbReference type="PROSITE" id="PS50234"/>
    </source>
</evidence>
<dbReference type="SUPFAM" id="SSF53300">
    <property type="entry name" value="vWA-like"/>
    <property type="match status" value="1"/>
</dbReference>
<protein>
    <recommendedName>
        <fullName evidence="2">VWFA domain-containing protein</fullName>
    </recommendedName>
</protein>
<dbReference type="Pfam" id="PF00092">
    <property type="entry name" value="VWA"/>
    <property type="match status" value="1"/>
</dbReference>
<keyword evidence="1" id="KW-0732">Signal</keyword>
<dbReference type="SUPFAM" id="SSF53850">
    <property type="entry name" value="Periplasmic binding protein-like II"/>
    <property type="match status" value="1"/>
</dbReference>
<dbReference type="PROSITE" id="PS51257">
    <property type="entry name" value="PROKAR_LIPOPROTEIN"/>
    <property type="match status" value="1"/>
</dbReference>
<dbReference type="Gene3D" id="3.40.50.410">
    <property type="entry name" value="von Willebrand factor, type A domain"/>
    <property type="match status" value="1"/>
</dbReference>
<dbReference type="PANTHER" id="PTHR30632:SF0">
    <property type="entry name" value="SULFATE-BINDING PROTEIN"/>
    <property type="match status" value="1"/>
</dbReference>